<evidence type="ECO:0000313" key="3">
    <source>
        <dbReference type="EMBL" id="MBP0440083.1"/>
    </source>
</evidence>
<evidence type="ECO:0000259" key="2">
    <source>
        <dbReference type="Pfam" id="PF03781"/>
    </source>
</evidence>
<dbReference type="EMBL" id="JAGIYY010000005">
    <property type="protein sequence ID" value="MBP0440083.1"/>
    <property type="molecule type" value="Genomic_DNA"/>
</dbReference>
<gene>
    <name evidence="3" type="ORF">J5Y06_15605</name>
</gene>
<proteinExistence type="predicted"/>
<dbReference type="InterPro" id="IPR042095">
    <property type="entry name" value="SUMF_sf"/>
</dbReference>
<sequence>MTNRDLPSCCVPSSGADEPTRSPEVRQSIQADVVHEECVLSGIFQMGDAFREGRKDDGEGPLHRVNISSFAIDLVCVTVQQFAAFVEDTGFVTTAERRGSSAVFHLAVAARSDDVLGDLGMPWWLDVCGADWRHPFGPLSDSEALLDHPVVHVSHDDARAYCFWAGRALPTEAEWEFAARGGLDGRRYAWGDELHPSGEHRANIWQGVFPTFNSGEDGFRATAPVKAFPPNGHGIYQTAGNVWEWCADWFDPGYYTVSPTQDPAGPADGAERVLRGGSYLCHASYCDRYRVSARSRNTPDATAGNIGFRTVRR</sequence>
<dbReference type="GO" id="GO:0120147">
    <property type="term" value="F:formylglycine-generating oxidase activity"/>
    <property type="evidence" value="ECO:0007669"/>
    <property type="project" value="TreeGrafter"/>
</dbReference>
<dbReference type="PANTHER" id="PTHR23150:SF19">
    <property type="entry name" value="FORMYLGLYCINE-GENERATING ENZYME"/>
    <property type="match status" value="1"/>
</dbReference>
<feature type="domain" description="Sulfatase-modifying factor enzyme-like" evidence="2">
    <location>
        <begin position="39"/>
        <end position="312"/>
    </location>
</feature>
<dbReference type="InterPro" id="IPR016187">
    <property type="entry name" value="CTDL_fold"/>
</dbReference>
<keyword evidence="4" id="KW-1185">Reference proteome</keyword>
<dbReference type="Gene3D" id="3.90.1580.10">
    <property type="entry name" value="paralog of FGE (formylglycine-generating enzyme)"/>
    <property type="match status" value="1"/>
</dbReference>
<dbReference type="SUPFAM" id="SSF56436">
    <property type="entry name" value="C-type lectin-like"/>
    <property type="match status" value="1"/>
</dbReference>
<accession>A0A8J7R377</accession>
<evidence type="ECO:0000256" key="1">
    <source>
        <dbReference type="SAM" id="MobiDB-lite"/>
    </source>
</evidence>
<dbReference type="PANTHER" id="PTHR23150">
    <property type="entry name" value="SULFATASE MODIFYING FACTOR 1, 2"/>
    <property type="match status" value="1"/>
</dbReference>
<dbReference type="RefSeq" id="WP_209336118.1">
    <property type="nucleotide sequence ID" value="NZ_JAGIYY010000005.1"/>
</dbReference>
<feature type="region of interest" description="Disordered" evidence="1">
    <location>
        <begin position="1"/>
        <end position="24"/>
    </location>
</feature>
<reference evidence="3" key="1">
    <citation type="submission" date="2021-03" db="EMBL/GenBank/DDBJ databases">
        <title>Genome sequencing and assembly of Tianweitania sediminis.</title>
        <authorList>
            <person name="Chhetri G."/>
        </authorList>
    </citation>
    <scope>NUCLEOTIDE SEQUENCE</scope>
    <source>
        <strain evidence="3">Z8</strain>
    </source>
</reference>
<dbReference type="AlphaFoldDB" id="A0A8J7R377"/>
<dbReference type="InterPro" id="IPR005532">
    <property type="entry name" value="SUMF_dom"/>
</dbReference>
<dbReference type="InterPro" id="IPR051043">
    <property type="entry name" value="Sulfatase_Mod_Factor_Kinase"/>
</dbReference>
<comment type="caution">
    <text evidence="3">The sequence shown here is derived from an EMBL/GenBank/DDBJ whole genome shotgun (WGS) entry which is preliminary data.</text>
</comment>
<organism evidence="3 4">
    <name type="scientific">Tianweitania sediminis</name>
    <dbReference type="NCBI Taxonomy" id="1502156"/>
    <lineage>
        <taxon>Bacteria</taxon>
        <taxon>Pseudomonadati</taxon>
        <taxon>Pseudomonadota</taxon>
        <taxon>Alphaproteobacteria</taxon>
        <taxon>Hyphomicrobiales</taxon>
        <taxon>Phyllobacteriaceae</taxon>
        <taxon>Tianweitania</taxon>
    </lineage>
</organism>
<evidence type="ECO:0000313" key="4">
    <source>
        <dbReference type="Proteomes" id="UP000666240"/>
    </source>
</evidence>
<dbReference type="Pfam" id="PF03781">
    <property type="entry name" value="FGE-sulfatase"/>
    <property type="match status" value="1"/>
</dbReference>
<name>A0A8J7R377_9HYPH</name>
<protein>
    <submittedName>
        <fullName evidence="3">Formylglycine-generating enzyme family protein</fullName>
    </submittedName>
</protein>
<dbReference type="Proteomes" id="UP000666240">
    <property type="component" value="Unassembled WGS sequence"/>
</dbReference>